<evidence type="ECO:0000313" key="1">
    <source>
        <dbReference type="EMBL" id="EFM49644.1"/>
    </source>
</evidence>
<accession>E0DDQ7</accession>
<sequence>MLIIITFMVNIICQTMLKWYEGVKIVTPDTNDSKRIIA</sequence>
<dbReference type="AlphaFoldDB" id="E0DDQ7"/>
<reference evidence="1" key="1">
    <citation type="submission" date="2010-08" db="EMBL/GenBank/DDBJ databases">
        <authorList>
            <person name="Harkins D.M."/>
            <person name="Madupu R."/>
            <person name="Durkin A.S."/>
            <person name="Torralba M."/>
            <person name="Methe B."/>
            <person name="Sutton G.G."/>
            <person name="Nelson K.E."/>
        </authorList>
    </citation>
    <scope>NUCLEOTIDE SEQUENCE [LARGE SCALE GENOMIC DNA]</scope>
    <source>
        <strain evidence="1">ATCC 14266</strain>
    </source>
</reference>
<keyword evidence="2" id="KW-1185">Reference proteome</keyword>
<evidence type="ECO:0000313" key="2">
    <source>
        <dbReference type="Proteomes" id="UP000004218"/>
    </source>
</evidence>
<organism evidence="1 2">
    <name type="scientific">Corynebacterium matruchotii ATCC 14266</name>
    <dbReference type="NCBI Taxonomy" id="553207"/>
    <lineage>
        <taxon>Bacteria</taxon>
        <taxon>Bacillati</taxon>
        <taxon>Actinomycetota</taxon>
        <taxon>Actinomycetes</taxon>
        <taxon>Mycobacteriales</taxon>
        <taxon>Corynebacteriaceae</taxon>
        <taxon>Corynebacterium</taxon>
    </lineage>
</organism>
<gene>
    <name evidence="1" type="ORF">HMPREF0299_7575</name>
</gene>
<name>E0DDQ7_9CORY</name>
<protein>
    <submittedName>
        <fullName evidence="1">Uncharacterized protein</fullName>
    </submittedName>
</protein>
<proteinExistence type="predicted"/>
<dbReference type="STRING" id="553207.HMPREF0299_7575"/>
<dbReference type="Proteomes" id="UP000004218">
    <property type="component" value="Unassembled WGS sequence"/>
</dbReference>
<comment type="caution">
    <text evidence="1">The sequence shown here is derived from an EMBL/GenBank/DDBJ whole genome shotgun (WGS) entry which is preliminary data.</text>
</comment>
<dbReference type="EMBL" id="ACSH02000004">
    <property type="protein sequence ID" value="EFM49644.1"/>
    <property type="molecule type" value="Genomic_DNA"/>
</dbReference>